<name>A0A556QL54_9BACT</name>
<feature type="domain" description="NodB homology" evidence="2">
    <location>
        <begin position="38"/>
        <end position="142"/>
    </location>
</feature>
<dbReference type="RefSeq" id="WP_144353735.1">
    <property type="nucleotide sequence ID" value="NZ_CBCRVV010000013.1"/>
</dbReference>
<organism evidence="3 4">
    <name type="scientific">Rariglobus hedericola</name>
    <dbReference type="NCBI Taxonomy" id="2597822"/>
    <lineage>
        <taxon>Bacteria</taxon>
        <taxon>Pseudomonadati</taxon>
        <taxon>Verrucomicrobiota</taxon>
        <taxon>Opitutia</taxon>
        <taxon>Opitutales</taxon>
        <taxon>Opitutaceae</taxon>
        <taxon>Rariglobus</taxon>
    </lineage>
</organism>
<dbReference type="Gene3D" id="3.20.20.370">
    <property type="entry name" value="Glycoside hydrolase/deacetylase"/>
    <property type="match status" value="1"/>
</dbReference>
<dbReference type="AlphaFoldDB" id="A0A556QL54"/>
<dbReference type="Proteomes" id="UP000315648">
    <property type="component" value="Unassembled WGS sequence"/>
</dbReference>
<accession>A0A556QL54</accession>
<dbReference type="GO" id="GO:0005975">
    <property type="term" value="P:carbohydrate metabolic process"/>
    <property type="evidence" value="ECO:0007669"/>
    <property type="project" value="InterPro"/>
</dbReference>
<evidence type="ECO:0000259" key="2">
    <source>
        <dbReference type="Pfam" id="PF01522"/>
    </source>
</evidence>
<evidence type="ECO:0000313" key="4">
    <source>
        <dbReference type="Proteomes" id="UP000315648"/>
    </source>
</evidence>
<dbReference type="EMBL" id="VMBG01000002">
    <property type="protein sequence ID" value="TSJ77332.1"/>
    <property type="molecule type" value="Genomic_DNA"/>
</dbReference>
<comment type="caution">
    <text evidence="3">The sequence shown here is derived from an EMBL/GenBank/DDBJ whole genome shotgun (WGS) entry which is preliminary data.</text>
</comment>
<reference evidence="3 4" key="1">
    <citation type="submission" date="2019-07" db="EMBL/GenBank/DDBJ databases">
        <title>Description of 53C-WASEF.</title>
        <authorList>
            <person name="Pitt A."/>
            <person name="Hahn M.W."/>
        </authorList>
    </citation>
    <scope>NUCLEOTIDE SEQUENCE [LARGE SCALE GENOMIC DNA]</scope>
    <source>
        <strain evidence="3 4">53C-WASEF</strain>
    </source>
</reference>
<dbReference type="Pfam" id="PF01522">
    <property type="entry name" value="Polysacc_deac_1"/>
    <property type="match status" value="1"/>
</dbReference>
<evidence type="ECO:0000256" key="1">
    <source>
        <dbReference type="SAM" id="SignalP"/>
    </source>
</evidence>
<dbReference type="InterPro" id="IPR011330">
    <property type="entry name" value="Glyco_hydro/deAcase_b/a-brl"/>
</dbReference>
<keyword evidence="1" id="KW-0732">Signal</keyword>
<dbReference type="InterPro" id="IPR002509">
    <property type="entry name" value="NODB_dom"/>
</dbReference>
<keyword evidence="4" id="KW-1185">Reference proteome</keyword>
<protein>
    <submittedName>
        <fullName evidence="3">Polysaccharide deacetylase family protein</fullName>
    </submittedName>
</protein>
<dbReference type="SUPFAM" id="SSF88713">
    <property type="entry name" value="Glycoside hydrolase/deacetylase"/>
    <property type="match status" value="1"/>
</dbReference>
<proteinExistence type="predicted"/>
<feature type="chain" id="PRO_5022029799" evidence="1">
    <location>
        <begin position="23"/>
        <end position="335"/>
    </location>
</feature>
<sequence length="335" mass="37380">MLRITPLALALSFVVLALCARAAVGDARVAKWKDDRTASFLLMLDDGWPGQVEVAIPELQKRGLTATFYMVPDKGEYKVYAAKWAEAEKGGGVVYGVHTMTHQGVTDLENARWEFGECARIIREELQAGGKPGRLLSFAQPGGVKHWNITPDQFQSLLKEFNLIDRPPFKGHGAVYHWKTLEEMTALAEKAITARDKSHLILHGVERIGVNYQDFWALKQDVFFPLLDYLKAKQDSRELWVTDHITQHQYETQRDAATVNTLKVIGNAIQLDLKCTANPALYDLPLTLVVEVPAAWRECNISQRATQSRATAANGKLIFDAAPHGPPISIWPVTP</sequence>
<evidence type="ECO:0000313" key="3">
    <source>
        <dbReference type="EMBL" id="TSJ77332.1"/>
    </source>
</evidence>
<gene>
    <name evidence="3" type="ORF">FPL22_14655</name>
</gene>
<dbReference type="OrthoDB" id="184768at2"/>
<dbReference type="GO" id="GO:0016810">
    <property type="term" value="F:hydrolase activity, acting on carbon-nitrogen (but not peptide) bonds"/>
    <property type="evidence" value="ECO:0007669"/>
    <property type="project" value="InterPro"/>
</dbReference>
<feature type="signal peptide" evidence="1">
    <location>
        <begin position="1"/>
        <end position="22"/>
    </location>
</feature>